<gene>
    <name evidence="1" type="ORF">COD19_19315</name>
</gene>
<dbReference type="RefSeq" id="WP_098858739.1">
    <property type="nucleotide sequence ID" value="NZ_NUMG01000027.1"/>
</dbReference>
<evidence type="ECO:0000313" key="1">
    <source>
        <dbReference type="EMBL" id="PGT99470.1"/>
    </source>
</evidence>
<reference evidence="1 2" key="1">
    <citation type="submission" date="2017-09" db="EMBL/GenBank/DDBJ databases">
        <title>Large-scale bioinformatics analysis of Bacillus genomes uncovers conserved roles of natural products in bacterial physiology.</title>
        <authorList>
            <consortium name="Agbiome Team Llc"/>
            <person name="Bleich R.M."/>
            <person name="Grubbs K.J."/>
            <person name="Santa Maria K.C."/>
            <person name="Allen S.E."/>
            <person name="Farag S."/>
            <person name="Shank E.A."/>
            <person name="Bowers A."/>
        </authorList>
    </citation>
    <scope>NUCLEOTIDE SEQUENCE [LARGE SCALE GENOMIC DNA]</scope>
    <source>
        <strain evidence="1 2">AFS040105</strain>
    </source>
</reference>
<protein>
    <submittedName>
        <fullName evidence="1">Uncharacterized protein</fullName>
    </submittedName>
</protein>
<comment type="caution">
    <text evidence="1">The sequence shown here is derived from an EMBL/GenBank/DDBJ whole genome shotgun (WGS) entry which is preliminary data.</text>
</comment>
<evidence type="ECO:0000313" key="2">
    <source>
        <dbReference type="Proteomes" id="UP000225766"/>
    </source>
</evidence>
<organism evidence="1 2">
    <name type="scientific">Bacillus cereus</name>
    <dbReference type="NCBI Taxonomy" id="1396"/>
    <lineage>
        <taxon>Bacteria</taxon>
        <taxon>Bacillati</taxon>
        <taxon>Bacillota</taxon>
        <taxon>Bacilli</taxon>
        <taxon>Bacillales</taxon>
        <taxon>Bacillaceae</taxon>
        <taxon>Bacillus</taxon>
        <taxon>Bacillus cereus group</taxon>
    </lineage>
</organism>
<proteinExistence type="predicted"/>
<dbReference type="AlphaFoldDB" id="A0A2C1LP73"/>
<accession>A0A2C1LP73</accession>
<dbReference type="Pfam" id="PF12640">
    <property type="entry name" value="UPF0489"/>
    <property type="match status" value="1"/>
</dbReference>
<dbReference type="Proteomes" id="UP000225766">
    <property type="component" value="Unassembled WGS sequence"/>
</dbReference>
<dbReference type="InterPro" id="IPR024131">
    <property type="entry name" value="UPF0489"/>
</dbReference>
<dbReference type="EMBL" id="NUMG01000027">
    <property type="protein sequence ID" value="PGT99470.1"/>
    <property type="molecule type" value="Genomic_DNA"/>
</dbReference>
<name>A0A2C1LP73_BACCE</name>
<sequence length="263" mass="30421">MANWIKDDKWKVVFPEEKVFIMKHHNWAFAAWDLARDKGWIKNNSTLVHVDQHLDAAIDGAMVPGILEAKGLDELSKLTKERYGSTDFVGTDNFIWAGFARGTIQTIVYVSPEEPREPLFDSERQFRNLQGALGKERIEELMGTQRSSLEMLESTKERGYMEVYTLNRSLILDLDLDFFAYKTETETGNTIYVLKDESEIRENLKTLKQIYNWDIITVALSPEVHHIGGIDNALYVLNLFLEEFNLDLKQGKSWSILEEDTHK</sequence>